<accession>A0A9P5AAE1</accession>
<protein>
    <submittedName>
        <fullName evidence="2">Uncharacterized protein</fullName>
    </submittedName>
</protein>
<reference evidence="2" key="1">
    <citation type="journal article" date="2017" name="Mycologia">
        <title>Fusarium algeriense, sp. nov., a novel toxigenic crown rot pathogen of durum wheat from Algeria is nested in the Fusarium burgessii species complex.</title>
        <authorList>
            <person name="Laraba I."/>
            <person name="Keddad A."/>
            <person name="Boureghda H."/>
            <person name="Abdallah N."/>
            <person name="Vaughan M.M."/>
            <person name="Proctor R.H."/>
            <person name="Busman M."/>
            <person name="O'Donnell K."/>
        </authorList>
    </citation>
    <scope>NUCLEOTIDE SEQUENCE</scope>
    <source>
        <strain evidence="2">NRRL 25174</strain>
    </source>
</reference>
<dbReference type="EMBL" id="PVQB02000579">
    <property type="protein sequence ID" value="KAF4335210.1"/>
    <property type="molecule type" value="Genomic_DNA"/>
</dbReference>
<feature type="chain" id="PRO_5040441616" evidence="1">
    <location>
        <begin position="21"/>
        <end position="101"/>
    </location>
</feature>
<reference evidence="2" key="2">
    <citation type="submission" date="2020-02" db="EMBL/GenBank/DDBJ databases">
        <title>Identification and distribution of gene clusters putatively required for synthesis of sphingolipid metabolism inhibitors in phylogenetically diverse species of the filamentous fungus Fusarium.</title>
        <authorList>
            <person name="Kim H.-S."/>
            <person name="Busman M."/>
            <person name="Brown D.W."/>
            <person name="Divon H."/>
            <person name="Uhlig S."/>
            <person name="Proctor R.H."/>
        </authorList>
    </citation>
    <scope>NUCLEOTIDE SEQUENCE</scope>
    <source>
        <strain evidence="2">NRRL 25174</strain>
    </source>
</reference>
<name>A0A9P5AAE1_9HYPO</name>
<dbReference type="AlphaFoldDB" id="A0A9P5AAE1"/>
<dbReference type="OrthoDB" id="2818448at2759"/>
<feature type="signal peptide" evidence="1">
    <location>
        <begin position="1"/>
        <end position="20"/>
    </location>
</feature>
<proteinExistence type="predicted"/>
<evidence type="ECO:0000256" key="1">
    <source>
        <dbReference type="SAM" id="SignalP"/>
    </source>
</evidence>
<keyword evidence="3" id="KW-1185">Reference proteome</keyword>
<sequence>MVRILSIATVLLASAFAVEAAQFCQCLYQDGSHCCVYSRLIHQDPEIGDLNCQNACMDAHSIDRPKTPNADGQPGTACNAGGKYVPVSGWNAQFRTPCYKQ</sequence>
<dbReference type="Proteomes" id="UP000730481">
    <property type="component" value="Unassembled WGS sequence"/>
</dbReference>
<comment type="caution">
    <text evidence="2">The sequence shown here is derived from an EMBL/GenBank/DDBJ whole genome shotgun (WGS) entry which is preliminary data.</text>
</comment>
<evidence type="ECO:0000313" key="2">
    <source>
        <dbReference type="EMBL" id="KAF4335210.1"/>
    </source>
</evidence>
<keyword evidence="1" id="KW-0732">Signal</keyword>
<gene>
    <name evidence="2" type="ORF">FBEOM_10954</name>
</gene>
<organism evidence="2 3">
    <name type="scientific">Fusarium beomiforme</name>
    <dbReference type="NCBI Taxonomy" id="44412"/>
    <lineage>
        <taxon>Eukaryota</taxon>
        <taxon>Fungi</taxon>
        <taxon>Dikarya</taxon>
        <taxon>Ascomycota</taxon>
        <taxon>Pezizomycotina</taxon>
        <taxon>Sordariomycetes</taxon>
        <taxon>Hypocreomycetidae</taxon>
        <taxon>Hypocreales</taxon>
        <taxon>Nectriaceae</taxon>
        <taxon>Fusarium</taxon>
        <taxon>Fusarium burgessii species complex</taxon>
    </lineage>
</organism>
<evidence type="ECO:0000313" key="3">
    <source>
        <dbReference type="Proteomes" id="UP000730481"/>
    </source>
</evidence>